<dbReference type="Proteomes" id="UP000683139">
    <property type="component" value="Unassembled WGS sequence"/>
</dbReference>
<organism evidence="1 2">
    <name type="scientific">Paenibacillus montaniterrae</name>
    <dbReference type="NCBI Taxonomy" id="429341"/>
    <lineage>
        <taxon>Bacteria</taxon>
        <taxon>Bacillati</taxon>
        <taxon>Bacillota</taxon>
        <taxon>Bacilli</taxon>
        <taxon>Bacillales</taxon>
        <taxon>Paenibacillaceae</taxon>
        <taxon>Paenibacillus</taxon>
    </lineage>
</organism>
<dbReference type="RefSeq" id="WP_213519410.1">
    <property type="nucleotide sequence ID" value="NZ_BOSE01000010.1"/>
</dbReference>
<reference evidence="1" key="1">
    <citation type="submission" date="2021-03" db="EMBL/GenBank/DDBJ databases">
        <title>Antimicrobial resistance genes in bacteria isolated from Japanese honey, and their potential for conferring macrolide and lincosamide resistance in the American foulbrood pathogen Paenibacillus larvae.</title>
        <authorList>
            <person name="Okamoto M."/>
            <person name="Kumagai M."/>
            <person name="Kanamori H."/>
            <person name="Takamatsu D."/>
        </authorList>
    </citation>
    <scope>NUCLEOTIDE SEQUENCE</scope>
    <source>
        <strain evidence="1">J40TS1</strain>
    </source>
</reference>
<evidence type="ECO:0000313" key="1">
    <source>
        <dbReference type="EMBL" id="GIP18754.1"/>
    </source>
</evidence>
<protein>
    <submittedName>
        <fullName evidence="1">Uncharacterized protein</fullName>
    </submittedName>
</protein>
<sequence>MAAYKSQLIRFRVVEIEGKTSYDGKYFLTVSDFNPVGAEFSDYLSQFQDPEIAVKYIILTKDTYIFDHRTTPGKIITMEDIQLSLFTSSDHLQFKFYIDRSDGIHLITKVLELY</sequence>
<dbReference type="AlphaFoldDB" id="A0A919YVA2"/>
<comment type="caution">
    <text evidence="1">The sequence shown here is derived from an EMBL/GenBank/DDBJ whole genome shotgun (WGS) entry which is preliminary data.</text>
</comment>
<keyword evidence="2" id="KW-1185">Reference proteome</keyword>
<accession>A0A919YVA2</accession>
<evidence type="ECO:0000313" key="2">
    <source>
        <dbReference type="Proteomes" id="UP000683139"/>
    </source>
</evidence>
<dbReference type="EMBL" id="BOSE01000010">
    <property type="protein sequence ID" value="GIP18754.1"/>
    <property type="molecule type" value="Genomic_DNA"/>
</dbReference>
<name>A0A919YVA2_9BACL</name>
<proteinExistence type="predicted"/>
<gene>
    <name evidence="1" type="ORF">J40TS1_43960</name>
</gene>